<reference evidence="1" key="1">
    <citation type="submission" date="2024-02" db="EMBL/GenBank/DDBJ databases">
        <title>Metagenome Assembled Genome of Zalaria obscura JY119.</title>
        <authorList>
            <person name="Vighnesh L."/>
            <person name="Jagadeeshwari U."/>
            <person name="Venkata Ramana C."/>
            <person name="Sasikala C."/>
        </authorList>
    </citation>
    <scope>NUCLEOTIDE SEQUENCE</scope>
    <source>
        <strain evidence="1">JY119</strain>
    </source>
</reference>
<name>A0ACC3S5E8_9PEZI</name>
<evidence type="ECO:0000313" key="1">
    <source>
        <dbReference type="EMBL" id="KAK8196720.1"/>
    </source>
</evidence>
<proteinExistence type="predicted"/>
<dbReference type="EMBL" id="JAMKPW020000041">
    <property type="protein sequence ID" value="KAK8196720.1"/>
    <property type="molecule type" value="Genomic_DNA"/>
</dbReference>
<evidence type="ECO:0000313" key="2">
    <source>
        <dbReference type="Proteomes" id="UP001320706"/>
    </source>
</evidence>
<protein>
    <submittedName>
        <fullName evidence="1">Uncharacterized protein</fullName>
    </submittedName>
</protein>
<keyword evidence="2" id="KW-1185">Reference proteome</keyword>
<gene>
    <name evidence="1" type="ORF">M8818_006887</name>
</gene>
<organism evidence="1 2">
    <name type="scientific">Zalaria obscura</name>
    <dbReference type="NCBI Taxonomy" id="2024903"/>
    <lineage>
        <taxon>Eukaryota</taxon>
        <taxon>Fungi</taxon>
        <taxon>Dikarya</taxon>
        <taxon>Ascomycota</taxon>
        <taxon>Pezizomycotina</taxon>
        <taxon>Dothideomycetes</taxon>
        <taxon>Dothideomycetidae</taxon>
        <taxon>Dothideales</taxon>
        <taxon>Zalariaceae</taxon>
        <taxon>Zalaria</taxon>
    </lineage>
</organism>
<sequence>MATDTDTRPTNPFIKQLAANDRPTRDRAVNSLRTYLKRSAAFSDLDFLKLWKGLFYCMWMSDRARTQQRLAIDLADLLSILSPENFVGFNAAFWRTMGREWPGIDALRMDKFLFLIRQYVNKSFEYLRGQKWEETLVERYLELLKEVPFNAKDPKIPNGLRYHVIDIYVDEVEKVDEKRKAPMEVLVKPLRALGLESKTKAVRERVKEALEDERLEEWGIEVKKKDEDEDEDEEEAEEDGWGGFDD</sequence>
<comment type="caution">
    <text evidence="1">The sequence shown here is derived from an EMBL/GenBank/DDBJ whole genome shotgun (WGS) entry which is preliminary data.</text>
</comment>
<dbReference type="Proteomes" id="UP001320706">
    <property type="component" value="Unassembled WGS sequence"/>
</dbReference>
<accession>A0ACC3S5E8</accession>